<dbReference type="AlphaFoldDB" id="A0A0X3BPA4"/>
<dbReference type="GO" id="GO:0008168">
    <property type="term" value="F:methyltransferase activity"/>
    <property type="evidence" value="ECO:0007669"/>
    <property type="project" value="UniProtKB-KW"/>
</dbReference>
<reference evidence="2 3" key="1">
    <citation type="submission" date="2016-01" db="EMBL/GenBank/DDBJ databases">
        <authorList>
            <person name="Manzoor S."/>
        </authorList>
    </citation>
    <scope>NUCLEOTIDE SEQUENCE [LARGE SCALE GENOMIC DNA]</scope>
    <source>
        <strain evidence="2">Methanoculleus sp MAB1</strain>
    </source>
</reference>
<organism evidence="2 3">
    <name type="scientific">Methanoculleus bourgensis</name>
    <dbReference type="NCBI Taxonomy" id="83986"/>
    <lineage>
        <taxon>Archaea</taxon>
        <taxon>Methanobacteriati</taxon>
        <taxon>Methanobacteriota</taxon>
        <taxon>Stenosarchaea group</taxon>
        <taxon>Methanomicrobia</taxon>
        <taxon>Methanomicrobiales</taxon>
        <taxon>Methanomicrobiaceae</taxon>
        <taxon>Methanoculleus</taxon>
    </lineage>
</organism>
<gene>
    <name evidence="2" type="ORF">MMAB1_2556</name>
</gene>
<keyword evidence="2" id="KW-0489">Methyltransferase</keyword>
<sequence>MSDECGAGSPCWMTGAMRIPRKLIEVALPLDEINVALVREKSIRHGHPSALHPGWARRHERMKKLDEQYACLLQKPERAVEEHLKRMGLVWG</sequence>
<accession>A0A0X3BPA4</accession>
<name>A0A0X3BPA4_9EURY</name>
<proteinExistence type="predicted"/>
<dbReference type="OrthoDB" id="93530at2157"/>
<evidence type="ECO:0000313" key="3">
    <source>
        <dbReference type="Proteomes" id="UP000069850"/>
    </source>
</evidence>
<dbReference type="GO" id="GO:0032259">
    <property type="term" value="P:methylation"/>
    <property type="evidence" value="ECO:0007669"/>
    <property type="project" value="UniProtKB-KW"/>
</dbReference>
<dbReference type="EMBL" id="LT158599">
    <property type="protein sequence ID" value="CVK33769.1"/>
    <property type="molecule type" value="Genomic_DNA"/>
</dbReference>
<dbReference type="GeneID" id="13355286"/>
<protein>
    <submittedName>
        <fullName evidence="2">Putative DNA methylase</fullName>
    </submittedName>
</protein>
<dbReference type="Proteomes" id="UP000069850">
    <property type="component" value="Chromosome 1"/>
</dbReference>
<feature type="domain" description="DUF1156" evidence="1">
    <location>
        <begin position="27"/>
        <end position="58"/>
    </location>
</feature>
<evidence type="ECO:0000313" key="2">
    <source>
        <dbReference type="EMBL" id="CVK33769.1"/>
    </source>
</evidence>
<dbReference type="KEGG" id="mema:MMAB1_2556"/>
<dbReference type="Pfam" id="PF06634">
    <property type="entry name" value="DUF1156"/>
    <property type="match status" value="1"/>
</dbReference>
<dbReference type="GeneID" id="27138181"/>
<evidence type="ECO:0000259" key="1">
    <source>
        <dbReference type="Pfam" id="PF06634"/>
    </source>
</evidence>
<keyword evidence="2" id="KW-0808">Transferase</keyword>
<dbReference type="RefSeq" id="WP_014867864.1">
    <property type="nucleotide sequence ID" value="NZ_JBMHJL010000027.1"/>
</dbReference>
<dbReference type="InterPro" id="IPR009537">
    <property type="entry name" value="DUF1156"/>
</dbReference>